<dbReference type="EMBL" id="JHAC01000027">
    <property type="protein sequence ID" value="EYB68099.1"/>
    <property type="molecule type" value="Genomic_DNA"/>
</dbReference>
<name>A0A016QQT6_9DEIO</name>
<dbReference type="Pfam" id="PF01593">
    <property type="entry name" value="Amino_oxidase"/>
    <property type="match status" value="1"/>
</dbReference>
<keyword evidence="1" id="KW-0560">Oxidoreductase</keyword>
<dbReference type="OrthoDB" id="9814556at2"/>
<gene>
    <name evidence="3" type="ORF">DEIPH_ctg027orf0035</name>
</gene>
<dbReference type="SUPFAM" id="SSF51905">
    <property type="entry name" value="FAD/NAD(P)-binding domain"/>
    <property type="match status" value="1"/>
</dbReference>
<organism evidence="3 4">
    <name type="scientific">Deinococcus phoenicis</name>
    <dbReference type="NCBI Taxonomy" id="1476583"/>
    <lineage>
        <taxon>Bacteria</taxon>
        <taxon>Thermotogati</taxon>
        <taxon>Deinococcota</taxon>
        <taxon>Deinococci</taxon>
        <taxon>Deinococcales</taxon>
        <taxon>Deinococcaceae</taxon>
        <taxon>Deinococcus</taxon>
    </lineage>
</organism>
<accession>A0A016QQT6</accession>
<evidence type="ECO:0000259" key="2">
    <source>
        <dbReference type="Pfam" id="PF01593"/>
    </source>
</evidence>
<proteinExistence type="predicted"/>
<dbReference type="STRING" id="1476583.DEIPH_ctg027orf0035"/>
<dbReference type="Proteomes" id="UP000020492">
    <property type="component" value="Unassembled WGS sequence"/>
</dbReference>
<evidence type="ECO:0000313" key="3">
    <source>
        <dbReference type="EMBL" id="EYB68099.1"/>
    </source>
</evidence>
<dbReference type="InterPro" id="IPR002937">
    <property type="entry name" value="Amino_oxidase"/>
</dbReference>
<evidence type="ECO:0000256" key="1">
    <source>
        <dbReference type="ARBA" id="ARBA00023002"/>
    </source>
</evidence>
<dbReference type="InterPro" id="IPR036188">
    <property type="entry name" value="FAD/NAD-bd_sf"/>
</dbReference>
<dbReference type="PATRIC" id="fig|1476583.3.peg.1841"/>
<dbReference type="Gene3D" id="3.50.50.60">
    <property type="entry name" value="FAD/NAD(P)-binding domain"/>
    <property type="match status" value="2"/>
</dbReference>
<feature type="domain" description="Amine oxidase" evidence="2">
    <location>
        <begin position="25"/>
        <end position="283"/>
    </location>
</feature>
<dbReference type="GO" id="GO:0016491">
    <property type="term" value="F:oxidoreductase activity"/>
    <property type="evidence" value="ECO:0007669"/>
    <property type="project" value="UniProtKB-KW"/>
</dbReference>
<reference evidence="3 4" key="1">
    <citation type="submission" date="2014-03" db="EMBL/GenBank/DDBJ databases">
        <title>Draft genome sequence of Deinococcus phoenicis 1P10ME.</title>
        <authorList>
            <person name="Stepanov V.G."/>
            <person name="Vaishampayan P."/>
            <person name="Venkateswaran K."/>
            <person name="Fox G.E."/>
        </authorList>
    </citation>
    <scope>NUCLEOTIDE SEQUENCE [LARGE SCALE GENOMIC DNA]</scope>
    <source>
        <strain evidence="3 4">1P10ME</strain>
    </source>
</reference>
<dbReference type="PANTHER" id="PTHR43734">
    <property type="entry name" value="PHYTOENE DESATURASE"/>
    <property type="match status" value="1"/>
</dbReference>
<dbReference type="eggNOG" id="COG1233">
    <property type="taxonomic scope" value="Bacteria"/>
</dbReference>
<comment type="caution">
    <text evidence="3">The sequence shown here is derived from an EMBL/GenBank/DDBJ whole genome shotgun (WGS) entry which is preliminary data.</text>
</comment>
<evidence type="ECO:0000313" key="4">
    <source>
        <dbReference type="Proteomes" id="UP000020492"/>
    </source>
</evidence>
<protein>
    <submittedName>
        <fullName evidence="3">FAD dependent oxidoreductase</fullName>
    </submittedName>
</protein>
<keyword evidence="4" id="KW-1185">Reference proteome</keyword>
<sequence length="483" mass="51804">MRGQGRQARNTARVPDHVAVVGAGFAGLAAALRLAGAGARVTVLDHLDRAGGKAALGYADFSSGPTVVTMPQVFRALYERVGVPLPGLEAAHPTTTYQDLRGRTFAPEALHVAGSLEPTLAQLSRREGRDYARLLAASRRMYLDAAPTFLFAPPPGRAALARYALTRGRRAAPWASLARFVRSGPFLTPFWLRFATYLGADPYRAPAVLHNVAWVELGYGVWHLAGGLAALAEQLRERAEALGVRFEFGTEVQHLITHGSRVLGAHTDRGAFAADAWVSAADRALTRRWLGLPADPAPRGLSGFALQLRLPEDRGRAHHVLWPADYAREWRDIRSGRLPRDPTLYLHLDGDRAFLLVNAPPDPAVTGDPYGYGAFLLERLQARFPLGVTEWRPLSPADYARTGQSGALYGRAPHGLAGSLRPGWTLPAARNLVQVGGTVHPGGGVPLSLLSGWNGAGQLLGLPYDALDGFRVPGEGEGWDGGG</sequence>
<dbReference type="RefSeq" id="WP_034357135.1">
    <property type="nucleotide sequence ID" value="NZ_JHAC01000027.1"/>
</dbReference>
<dbReference type="AlphaFoldDB" id="A0A016QQT6"/>
<dbReference type="PANTHER" id="PTHR43734:SF7">
    <property type="entry name" value="4,4'-DIAPONEUROSPORENE OXYGENASE"/>
    <property type="match status" value="1"/>
</dbReference>